<dbReference type="Gene3D" id="1.10.30.50">
    <property type="match status" value="1"/>
</dbReference>
<sequence>MSAARNTTTRDRHRAYLARGRPPCGICGQDIDYGLPHLDPDAYVVDHIVPLSKGGPDEVSNKQAAHRSCNRAKSDKLDDDRATVRRFVTDRDWWS</sequence>
<dbReference type="Pfam" id="PF01844">
    <property type="entry name" value="HNH"/>
    <property type="match status" value="1"/>
</dbReference>
<keyword evidence="3" id="KW-0540">Nuclease</keyword>
<evidence type="ECO:0000256" key="1">
    <source>
        <dbReference type="SAM" id="MobiDB-lite"/>
    </source>
</evidence>
<keyword evidence="3" id="KW-0378">Hydrolase</keyword>
<keyword evidence="3" id="KW-0255">Endonuclease</keyword>
<feature type="domain" description="HNH nuclease" evidence="2">
    <location>
        <begin position="11"/>
        <end position="71"/>
    </location>
</feature>
<dbReference type="Proteomes" id="UP000471120">
    <property type="component" value="Unassembled WGS sequence"/>
</dbReference>
<feature type="region of interest" description="Disordered" evidence="1">
    <location>
        <begin position="54"/>
        <end position="74"/>
    </location>
</feature>
<dbReference type="AlphaFoldDB" id="A0A6P2CD83"/>
<dbReference type="GO" id="GO:0003676">
    <property type="term" value="F:nucleic acid binding"/>
    <property type="evidence" value="ECO:0007669"/>
    <property type="project" value="InterPro"/>
</dbReference>
<gene>
    <name evidence="3" type="ORF">DW322_08785</name>
</gene>
<evidence type="ECO:0000313" key="3">
    <source>
        <dbReference type="EMBL" id="TXG90302.1"/>
    </source>
</evidence>
<proteinExistence type="predicted"/>
<dbReference type="SMART" id="SM00507">
    <property type="entry name" value="HNHc"/>
    <property type="match status" value="1"/>
</dbReference>
<reference evidence="3 4" key="1">
    <citation type="submission" date="2018-07" db="EMBL/GenBank/DDBJ databases">
        <title>Genome sequence of Rhodococcus rhodnii ATCC 35071 from Rhodnius prolixus.</title>
        <authorList>
            <person name="Patel V."/>
            <person name="Vogel K.J."/>
        </authorList>
    </citation>
    <scope>NUCLEOTIDE SEQUENCE [LARGE SCALE GENOMIC DNA]</scope>
    <source>
        <strain evidence="3 4">ATCC 35071</strain>
    </source>
</reference>
<protein>
    <submittedName>
        <fullName evidence="3">HNH endonuclease</fullName>
    </submittedName>
</protein>
<dbReference type="InterPro" id="IPR003615">
    <property type="entry name" value="HNH_nuc"/>
</dbReference>
<accession>A0A6P2CD83</accession>
<evidence type="ECO:0000259" key="2">
    <source>
        <dbReference type="SMART" id="SM00507"/>
    </source>
</evidence>
<organism evidence="3 4">
    <name type="scientific">Rhodococcus rhodnii</name>
    <dbReference type="NCBI Taxonomy" id="38312"/>
    <lineage>
        <taxon>Bacteria</taxon>
        <taxon>Bacillati</taxon>
        <taxon>Actinomycetota</taxon>
        <taxon>Actinomycetes</taxon>
        <taxon>Mycobacteriales</taxon>
        <taxon>Nocardiaceae</taxon>
        <taxon>Rhodococcus</taxon>
    </lineage>
</organism>
<dbReference type="GO" id="GO:0004519">
    <property type="term" value="F:endonuclease activity"/>
    <property type="evidence" value="ECO:0007669"/>
    <property type="project" value="UniProtKB-KW"/>
</dbReference>
<evidence type="ECO:0000313" key="4">
    <source>
        <dbReference type="Proteomes" id="UP000471120"/>
    </source>
</evidence>
<name>A0A6P2CD83_9NOCA</name>
<dbReference type="CDD" id="cd00085">
    <property type="entry name" value="HNHc"/>
    <property type="match status" value="1"/>
</dbReference>
<dbReference type="InterPro" id="IPR002711">
    <property type="entry name" value="HNH"/>
</dbReference>
<dbReference type="EMBL" id="QRCM01000001">
    <property type="protein sequence ID" value="TXG90302.1"/>
    <property type="molecule type" value="Genomic_DNA"/>
</dbReference>
<dbReference type="GO" id="GO:0008270">
    <property type="term" value="F:zinc ion binding"/>
    <property type="evidence" value="ECO:0007669"/>
    <property type="project" value="InterPro"/>
</dbReference>
<comment type="caution">
    <text evidence="3">The sequence shown here is derived from an EMBL/GenBank/DDBJ whole genome shotgun (WGS) entry which is preliminary data.</text>
</comment>